<dbReference type="GeneID" id="60923674"/>
<protein>
    <submittedName>
        <fullName evidence="2">DUF3836 domain-containing protein</fullName>
    </submittedName>
</protein>
<evidence type="ECO:0000313" key="4">
    <source>
        <dbReference type="Proteomes" id="UP000436858"/>
    </source>
</evidence>
<sequence>MKTTVLFRMMVLVAMVVAGIANTELKAQDNNFITNEEKVDDLVVSKVIYRLDGSLYRHMKYDFTYDDQKRVTAKEAFKWDSSTEKWIPYFKIDYAYSSNEITLVYARWNNSHRAYDDSVEKSVYELNDANMPIAYMNYKWNDYKWIEESAGNWAMNIQTPVTDEADLLLAGR</sequence>
<dbReference type="EMBL" id="JAHYQA010000010">
    <property type="protein sequence ID" value="MCE9238799.1"/>
    <property type="molecule type" value="Genomic_DNA"/>
</dbReference>
<organism evidence="2 4">
    <name type="scientific">Bacteroides thetaiotaomicron</name>
    <dbReference type="NCBI Taxonomy" id="818"/>
    <lineage>
        <taxon>Bacteria</taxon>
        <taxon>Pseudomonadati</taxon>
        <taxon>Bacteroidota</taxon>
        <taxon>Bacteroidia</taxon>
        <taxon>Bacteroidales</taxon>
        <taxon>Bacteroidaceae</taxon>
        <taxon>Bacteroides</taxon>
    </lineage>
</organism>
<dbReference type="KEGG" id="btho:Btheta7330_04359"/>
<proteinExistence type="predicted"/>
<dbReference type="Proteomes" id="UP001200544">
    <property type="component" value="Unassembled WGS sequence"/>
</dbReference>
<comment type="caution">
    <text evidence="2">The sequence shown here is derived from an EMBL/GenBank/DDBJ whole genome shotgun (WGS) entry which is preliminary data.</text>
</comment>
<reference evidence="2 4" key="1">
    <citation type="journal article" date="2019" name="Nat. Med.">
        <title>A library of human gut bacterial isolates paired with longitudinal multiomics data enables mechanistic microbiome research.</title>
        <authorList>
            <person name="Poyet M."/>
            <person name="Groussin M."/>
            <person name="Gibbons S.M."/>
            <person name="Avila-Pacheco J."/>
            <person name="Jiang X."/>
            <person name="Kearney S.M."/>
            <person name="Perrotta A.R."/>
            <person name="Berdy B."/>
            <person name="Zhao S."/>
            <person name="Lieberman T.D."/>
            <person name="Swanson P.K."/>
            <person name="Smith M."/>
            <person name="Roesemann S."/>
            <person name="Alexander J.E."/>
            <person name="Rich S.A."/>
            <person name="Livny J."/>
            <person name="Vlamakis H."/>
            <person name="Clish C."/>
            <person name="Bullock K."/>
            <person name="Deik A."/>
            <person name="Scott J."/>
            <person name="Pierce K.A."/>
            <person name="Xavier R.J."/>
            <person name="Alm E.J."/>
        </authorList>
    </citation>
    <scope>NUCLEOTIDE SEQUENCE [LARGE SCALE GENOMIC DNA]</scope>
    <source>
        <strain evidence="2 4">BIOML-A162</strain>
    </source>
</reference>
<evidence type="ECO:0000313" key="3">
    <source>
        <dbReference type="EMBL" id="MCE9238799.1"/>
    </source>
</evidence>
<feature type="signal peptide" evidence="1">
    <location>
        <begin position="1"/>
        <end position="23"/>
    </location>
</feature>
<dbReference type="AlphaFoldDB" id="A0A0P0FEZ3"/>
<evidence type="ECO:0000313" key="2">
    <source>
        <dbReference type="EMBL" id="KAB4478893.1"/>
    </source>
</evidence>
<name>A0A0P0FEZ3_BACT4</name>
<gene>
    <name evidence="2" type="ORF">GAN91_19000</name>
    <name evidence="3" type="ORF">K0H07_16780</name>
</gene>
<dbReference type="RefSeq" id="WP_011108317.1">
    <property type="nucleotide sequence ID" value="NZ_BAABZI010000001.1"/>
</dbReference>
<dbReference type="EMBL" id="WCRY01000020">
    <property type="protein sequence ID" value="KAB4478893.1"/>
    <property type="molecule type" value="Genomic_DNA"/>
</dbReference>
<dbReference type="OMA" id="IIVSIMN"/>
<reference evidence="3" key="2">
    <citation type="submission" date="2021-07" db="EMBL/GenBank/DDBJ databases">
        <title>Comparative genomics of Bacteroides fragilis group isolates reveals species-dependent resistance mechanisms and validates clinical tools for resistance prediction.</title>
        <authorList>
            <person name="Wallace M.J."/>
            <person name="Jean S."/>
            <person name="Wallace M.A."/>
            <person name="Carey-Ann B.D."/>
            <person name="Dantas G."/>
        </authorList>
    </citation>
    <scope>NUCLEOTIDE SEQUENCE</scope>
    <source>
        <strain evidence="3">BJH_160</strain>
    </source>
</reference>
<dbReference type="Proteomes" id="UP000436858">
    <property type="component" value="Unassembled WGS sequence"/>
</dbReference>
<dbReference type="InterPro" id="IPR024339">
    <property type="entry name" value="DUF3836"/>
</dbReference>
<feature type="chain" id="PRO_5014235770" evidence="1">
    <location>
        <begin position="24"/>
        <end position="172"/>
    </location>
</feature>
<dbReference type="Gene3D" id="2.40.128.720">
    <property type="match status" value="1"/>
</dbReference>
<accession>A0A0P0FEZ3</accession>
<keyword evidence="1" id="KW-0732">Signal</keyword>
<evidence type="ECO:0000256" key="1">
    <source>
        <dbReference type="SAM" id="SignalP"/>
    </source>
</evidence>
<dbReference type="DNASU" id="1076296"/>
<dbReference type="Pfam" id="PF12930">
    <property type="entry name" value="DUF3836"/>
    <property type="match status" value="1"/>
</dbReference>